<dbReference type="RefSeq" id="WP_129870699.1">
    <property type="nucleotide sequence ID" value="NZ_RYUO01000002.1"/>
</dbReference>
<comment type="caution">
    <text evidence="1">The sequence shown here is derived from an EMBL/GenBank/DDBJ whole genome shotgun (WGS) entry which is preliminary data.</text>
</comment>
<dbReference type="AlphaFoldDB" id="A0A4Q5AKT2"/>
<dbReference type="EMBL" id="RYUT01000002">
    <property type="protein sequence ID" value="RYQ30961.1"/>
    <property type="molecule type" value="Genomic_DNA"/>
</dbReference>
<dbReference type="Proteomes" id="UP000291920">
    <property type="component" value="Unassembled WGS sequence"/>
</dbReference>
<evidence type="ECO:0000313" key="2">
    <source>
        <dbReference type="Proteomes" id="UP000291920"/>
    </source>
</evidence>
<evidence type="ECO:0000313" key="1">
    <source>
        <dbReference type="EMBL" id="RYQ30961.1"/>
    </source>
</evidence>
<name>A0A4Q5AKT2_9BIFI</name>
<gene>
    <name evidence="1" type="ORF">PG2017B_0771</name>
</gene>
<sequence>MSTTCTICHTPNTAVNPCKDCRTLTHTTLTWLTTNLTDIETYRINRAYGGHKSGNGGARRSEAPTPLHETIYDLLYLDRDGNILETLNTWATCLNQPPAPRGCLARQAQLLRDNPRLWESSASPVYAKETNRLTNRLRSTIAIMDETRIHIGNCLNPDCAQPVYAAPDAKEARCQHCNNTWTTAMLRRATSQQLLASSEEGKPGELPAMLGQFGIDINANTIRTWAYRGEIQQTTTPDGEPTGRYRLSDVYNRYLKMNK</sequence>
<protein>
    <submittedName>
        <fullName evidence="1">PhnA protein</fullName>
    </submittedName>
</protein>
<reference evidence="1 2" key="1">
    <citation type="submission" date="2018-12" db="EMBL/GenBank/DDBJ databases">
        <title>Unveiling genomic diversity among members of the Bifidobacterium pseudolongum species, a widely distributed gut commensal of the animal kingdom.</title>
        <authorList>
            <person name="Lugli G.A."/>
            <person name="Duranti S."/>
            <person name="Albert K."/>
            <person name="Mancabelli L."/>
            <person name="Napoli S."/>
            <person name="Viappiani A."/>
            <person name="Anzalone R."/>
            <person name="Longhi G."/>
            <person name="Milani C."/>
            <person name="Turroni F."/>
            <person name="Alessandri G."/>
            <person name="Sela D.A."/>
            <person name="Van Sinderen D."/>
            <person name="Ventura M."/>
        </authorList>
    </citation>
    <scope>NUCLEOTIDE SEQUENCE [LARGE SCALE GENOMIC DNA]</scope>
    <source>
        <strain evidence="1 2">2017B</strain>
    </source>
</reference>
<accession>A0A4Q5AKT2</accession>
<organism evidence="1 2">
    <name type="scientific">Bifidobacterium pseudolongum subsp. globosum</name>
    <dbReference type="NCBI Taxonomy" id="1690"/>
    <lineage>
        <taxon>Bacteria</taxon>
        <taxon>Bacillati</taxon>
        <taxon>Actinomycetota</taxon>
        <taxon>Actinomycetes</taxon>
        <taxon>Bifidobacteriales</taxon>
        <taxon>Bifidobacteriaceae</taxon>
        <taxon>Bifidobacterium</taxon>
    </lineage>
</organism>
<proteinExistence type="predicted"/>